<dbReference type="Proteomes" id="UP000250321">
    <property type="component" value="Unassembled WGS sequence"/>
</dbReference>
<name>A0A314XPA8_PRUYE</name>
<organism evidence="1 2">
    <name type="scientific">Prunus yedoensis var. nudiflora</name>
    <dbReference type="NCBI Taxonomy" id="2094558"/>
    <lineage>
        <taxon>Eukaryota</taxon>
        <taxon>Viridiplantae</taxon>
        <taxon>Streptophyta</taxon>
        <taxon>Embryophyta</taxon>
        <taxon>Tracheophyta</taxon>
        <taxon>Spermatophyta</taxon>
        <taxon>Magnoliopsida</taxon>
        <taxon>eudicotyledons</taxon>
        <taxon>Gunneridae</taxon>
        <taxon>Pentapetalae</taxon>
        <taxon>rosids</taxon>
        <taxon>fabids</taxon>
        <taxon>Rosales</taxon>
        <taxon>Rosaceae</taxon>
        <taxon>Amygdaloideae</taxon>
        <taxon>Amygdaleae</taxon>
        <taxon>Prunus</taxon>
    </lineage>
</organism>
<dbReference type="AlphaFoldDB" id="A0A314XPA8"/>
<accession>A0A314XPA8</accession>
<dbReference type="EMBL" id="PJQY01002095">
    <property type="protein sequence ID" value="PQP96504.1"/>
    <property type="molecule type" value="Genomic_DNA"/>
</dbReference>
<reference evidence="1 2" key="1">
    <citation type="submission" date="2018-02" db="EMBL/GenBank/DDBJ databases">
        <title>Draft genome of wild Prunus yedoensis var. nudiflora.</title>
        <authorList>
            <person name="Baek S."/>
            <person name="Kim J.-H."/>
            <person name="Choi K."/>
            <person name="Kim G.-B."/>
            <person name="Cho A."/>
            <person name="Jang H."/>
            <person name="Shin C.-H."/>
            <person name="Yu H.-J."/>
            <person name="Mun J.-H."/>
        </authorList>
    </citation>
    <scope>NUCLEOTIDE SEQUENCE [LARGE SCALE GENOMIC DNA]</scope>
    <source>
        <strain evidence="2">cv. Jeju island</strain>
        <tissue evidence="1">Leaf</tissue>
    </source>
</reference>
<gene>
    <name evidence="1" type="ORF">Pyn_08306</name>
</gene>
<protein>
    <submittedName>
        <fullName evidence="1">Uncharacterized protein</fullName>
    </submittedName>
</protein>
<proteinExistence type="predicted"/>
<sequence>MGLGLGRTGQDSDSDLSPLLFGTLIEVELLGICGASPRFSLSPIKGRSFNFTLHCVNVNTLETHHQFWD</sequence>
<keyword evidence="2" id="KW-1185">Reference proteome</keyword>
<comment type="caution">
    <text evidence="1">The sequence shown here is derived from an EMBL/GenBank/DDBJ whole genome shotgun (WGS) entry which is preliminary data.</text>
</comment>
<dbReference type="OrthoDB" id="10466092at2759"/>
<evidence type="ECO:0000313" key="2">
    <source>
        <dbReference type="Proteomes" id="UP000250321"/>
    </source>
</evidence>
<evidence type="ECO:0000313" key="1">
    <source>
        <dbReference type="EMBL" id="PQP96504.1"/>
    </source>
</evidence>